<reference evidence="2" key="1">
    <citation type="submission" date="2022-10" db="EMBL/GenBank/DDBJ databases">
        <title>Genome sequences of endogenous nimaviruses in decapod crustaceans.</title>
        <authorList>
            <person name="Kawato S."/>
            <person name="Nozaki R."/>
            <person name="Kondo H."/>
            <person name="Hirono I."/>
        </authorList>
    </citation>
    <scope>NUCLEOTIDE SEQUENCE</scope>
    <source>
        <strain evidence="2">Ube2021</strain>
    </source>
</reference>
<protein>
    <submittedName>
        <fullName evidence="2">Wsv226-like protein</fullName>
    </submittedName>
</protein>
<evidence type="ECO:0000313" key="2">
    <source>
        <dbReference type="EMBL" id="BDT63016.1"/>
    </source>
</evidence>
<accession>A0A9C7C6W6</accession>
<organism evidence="2">
    <name type="scientific">Trachysalambria curvirostris nimavirus</name>
    <dbReference type="NCBI Taxonomy" id="2984282"/>
    <lineage>
        <taxon>Viruses</taxon>
        <taxon>Viruses incertae sedis</taxon>
        <taxon>Naldaviricetes</taxon>
        <taxon>Nimaviridae</taxon>
    </lineage>
</organism>
<dbReference type="EMBL" id="LC738880">
    <property type="protein sequence ID" value="BDT63016.1"/>
    <property type="molecule type" value="Genomic_DNA"/>
</dbReference>
<proteinExistence type="predicted"/>
<sequence length="1014" mass="113779">MENYGSITALADIVRETIFGDDAEQDIIKFADDCGLMSEIDVTDETESMWLSENVTEHKEDAQTLVDANDCGLMSGIEALDVDDEIESVSGSEYVTGPEKNTFGQNDTSQQGLADGPKSETEPDIERPEKMILDFVRGLPHITMDTEVASREYGQPYLPDHESVATVEGFWSKDNRKSNYLSHLSGNVFVRSFIDGAIDAKTCVGMLRSMATEYGCRAVFNLARLCERALIPDGDLWINSFSVDREAVIASMQMEDGGCVRRPNSLHPLTAADSKILERLREPATECVTLDWGEAFPLVSRDGSRKVAALTNLICALIVPAYTTRDVLSLDGQAETAVLVEHCQGIAKEGWTRGKDAIDEMCVAVCINSLVQFFSDSSVRLYNAPLRLSPFDHHPVINLSGCKYFYPDEPEGKIVATLSAPSQSSISLKQRMQRKEGKLLCTSALGVIARVVPPIIKNLPNSNRSTLYRGRRRDPFIHMDKKERPLFMRSILAISGSYGRFGLMVGYTPSSNALFCESSVDGLFASHWIRRYKKGALGETPLRNRSIDLRFYGFELVDAPGYTSCFRIRPESLHGNETDKKAQAGYHKRVVKGTSNPFYTQQGYPYWYEAHSLQDIFGVVSLCQHVQVFDGKIDRFYGLLTGDNRWIYNMRDKINVLQNCLCRLEERESRLCETITGGPISQLQSTNDKGKVAGRGKIYRRRIDWTASPQSLTQRRQICNEAEWAIKEETARILNGETCDGTSESRNISLVGDLKRTENGVALYKLMLDSCCTESTRFYEGEVRLAVQELYKYMYHVSARLYVTSRLMRGTKLYSTWQRPYDKRAFRAIEEVPRCRIPHIVTRIEESESNVTSSGVMNVMPGMEILKTRDINPRPTRHVLLSLVYGERVAEDISAVNCLEWIDWCTRSFGPSTLEEVTQSLPRHEGFSLNSRDTIKAILGDATLLLHKLSFPEAGAKGIATDKRPSKKISNDKYNTGRLGRREICTIAWTSLPNELSIPAIAAGKAMGIYPIKR</sequence>
<evidence type="ECO:0000256" key="1">
    <source>
        <dbReference type="SAM" id="MobiDB-lite"/>
    </source>
</evidence>
<feature type="compositionally biased region" description="Polar residues" evidence="1">
    <location>
        <begin position="102"/>
        <end position="112"/>
    </location>
</feature>
<feature type="region of interest" description="Disordered" evidence="1">
    <location>
        <begin position="93"/>
        <end position="126"/>
    </location>
</feature>
<feature type="compositionally biased region" description="Basic and acidic residues" evidence="1">
    <location>
        <begin position="117"/>
        <end position="126"/>
    </location>
</feature>
<name>A0A9C7C6W6_9VIRU</name>